<dbReference type="Gene3D" id="2.60.120.200">
    <property type="match status" value="1"/>
</dbReference>
<keyword evidence="3" id="KW-0472">Membrane</keyword>
<evidence type="ECO:0000256" key="3">
    <source>
        <dbReference type="SAM" id="Phobius"/>
    </source>
</evidence>
<keyword evidence="2" id="KW-0430">Lectin</keyword>
<sequence>MLATSSLHCLNARWIILLFNFLFILPMFVHPFPFDIHRLTPDTIKSLVYEGEALPSDGDLVLILQTYMFRVGRASYAQQIRLWDSSTKRLADFTTHFSFIIENNYNSTLSDGIVFFLAPIGYSIPLNSVGGQTVLVEFDTFNNKEWDPPGPGQGQHVGINNGSLTSVAHAFWDADSTTGKKTNAWINYNATTKNLSVFWTYDKDTLYMGQANLSYNIDLMDVLPERVMIGFSASTGEMYQRYSINSWQFNSSLDSTEASQRWRRKIIPVVRSCWRICRFLSFFHVYWGNQLFCCQKKQKCIRQRQPWQ</sequence>
<dbReference type="SUPFAM" id="SSF49899">
    <property type="entry name" value="Concanavalin A-like lectins/glucanases"/>
    <property type="match status" value="1"/>
</dbReference>
<feature type="domain" description="Legume lectin" evidence="4">
    <location>
        <begin position="34"/>
        <end position="259"/>
    </location>
</feature>
<keyword evidence="6" id="KW-1185">Reference proteome</keyword>
<dbReference type="InterPro" id="IPR000985">
    <property type="entry name" value="Lectin_LegA_CS"/>
</dbReference>
<name>A0ABQ9KST5_HEVBR</name>
<dbReference type="EMBL" id="JARPOI010000016">
    <property type="protein sequence ID" value="KAJ9146947.1"/>
    <property type="molecule type" value="Genomic_DNA"/>
</dbReference>
<evidence type="ECO:0000313" key="6">
    <source>
        <dbReference type="Proteomes" id="UP001174677"/>
    </source>
</evidence>
<evidence type="ECO:0000313" key="5">
    <source>
        <dbReference type="EMBL" id="KAJ9146947.1"/>
    </source>
</evidence>
<comment type="caution">
    <text evidence="5">The sequence shown here is derived from an EMBL/GenBank/DDBJ whole genome shotgun (WGS) entry which is preliminary data.</text>
</comment>
<dbReference type="PROSITE" id="PS00308">
    <property type="entry name" value="LECTIN_LEGUME_ALPHA"/>
    <property type="match status" value="1"/>
</dbReference>
<dbReference type="Proteomes" id="UP001174677">
    <property type="component" value="Chromosome 16"/>
</dbReference>
<dbReference type="InterPro" id="IPR050258">
    <property type="entry name" value="Leguminous_Lectin"/>
</dbReference>
<dbReference type="InterPro" id="IPR013320">
    <property type="entry name" value="ConA-like_dom_sf"/>
</dbReference>
<accession>A0ABQ9KST5</accession>
<dbReference type="PANTHER" id="PTHR32401">
    <property type="entry name" value="CONCANAVALIN A-LIKE LECTIN FAMILY PROTEIN"/>
    <property type="match status" value="1"/>
</dbReference>
<keyword evidence="3" id="KW-1133">Transmembrane helix</keyword>
<keyword evidence="3" id="KW-0812">Transmembrane</keyword>
<dbReference type="PANTHER" id="PTHR32401:SF47">
    <property type="entry name" value="LEGUME LECTIN DOMAIN-CONTAINING PROTEIN"/>
    <property type="match status" value="1"/>
</dbReference>
<evidence type="ECO:0000256" key="1">
    <source>
        <dbReference type="ARBA" id="ARBA00007606"/>
    </source>
</evidence>
<evidence type="ECO:0000259" key="4">
    <source>
        <dbReference type="Pfam" id="PF00139"/>
    </source>
</evidence>
<dbReference type="CDD" id="cd06899">
    <property type="entry name" value="lectin_legume_LecRK_Arcelin_ConA"/>
    <property type="match status" value="1"/>
</dbReference>
<comment type="similarity">
    <text evidence="1">Belongs to the leguminous lectin family.</text>
</comment>
<feature type="transmembrane region" description="Helical" evidence="3">
    <location>
        <begin position="12"/>
        <end position="29"/>
    </location>
</feature>
<reference evidence="5" key="1">
    <citation type="journal article" date="2023" name="Plant Biotechnol. J.">
        <title>Chromosome-level wild Hevea brasiliensis genome provides new tools for genomic-assisted breeding and valuable loci to elevate rubber yield.</title>
        <authorList>
            <person name="Cheng H."/>
            <person name="Song X."/>
            <person name="Hu Y."/>
            <person name="Wu T."/>
            <person name="Yang Q."/>
            <person name="An Z."/>
            <person name="Feng S."/>
            <person name="Deng Z."/>
            <person name="Wu W."/>
            <person name="Zeng X."/>
            <person name="Tu M."/>
            <person name="Wang X."/>
            <person name="Huang H."/>
        </authorList>
    </citation>
    <scope>NUCLEOTIDE SEQUENCE</scope>
    <source>
        <strain evidence="5">MT/VB/25A 57/8</strain>
    </source>
</reference>
<organism evidence="5 6">
    <name type="scientific">Hevea brasiliensis</name>
    <name type="common">Para rubber tree</name>
    <name type="synonym">Siphonia brasiliensis</name>
    <dbReference type="NCBI Taxonomy" id="3981"/>
    <lineage>
        <taxon>Eukaryota</taxon>
        <taxon>Viridiplantae</taxon>
        <taxon>Streptophyta</taxon>
        <taxon>Embryophyta</taxon>
        <taxon>Tracheophyta</taxon>
        <taxon>Spermatophyta</taxon>
        <taxon>Magnoliopsida</taxon>
        <taxon>eudicotyledons</taxon>
        <taxon>Gunneridae</taxon>
        <taxon>Pentapetalae</taxon>
        <taxon>rosids</taxon>
        <taxon>fabids</taxon>
        <taxon>Malpighiales</taxon>
        <taxon>Euphorbiaceae</taxon>
        <taxon>Crotonoideae</taxon>
        <taxon>Micrandreae</taxon>
        <taxon>Hevea</taxon>
    </lineage>
</organism>
<protein>
    <recommendedName>
        <fullName evidence="4">Legume lectin domain-containing protein</fullName>
    </recommendedName>
</protein>
<dbReference type="InterPro" id="IPR001220">
    <property type="entry name" value="Legume_lectin_dom"/>
</dbReference>
<dbReference type="Pfam" id="PF00139">
    <property type="entry name" value="Lectin_legB"/>
    <property type="match status" value="1"/>
</dbReference>
<evidence type="ECO:0000256" key="2">
    <source>
        <dbReference type="ARBA" id="ARBA00022734"/>
    </source>
</evidence>
<proteinExistence type="inferred from homology"/>
<gene>
    <name evidence="5" type="ORF">P3X46_029160</name>
</gene>